<accession>A0A3E2NF79</accession>
<dbReference type="GO" id="GO:0004252">
    <property type="term" value="F:serine-type endopeptidase activity"/>
    <property type="evidence" value="ECO:0007669"/>
    <property type="project" value="InterPro"/>
</dbReference>
<reference evidence="5 6" key="1">
    <citation type="submission" date="2018-07" db="EMBL/GenBank/DDBJ databases">
        <title>New species, Clostridium PI-S10-A1B.</title>
        <authorList>
            <person name="Krishna G."/>
            <person name="Summeta K."/>
            <person name="Shikha S."/>
            <person name="Prabhu P.B."/>
            <person name="Suresh K."/>
        </authorList>
    </citation>
    <scope>NUCLEOTIDE SEQUENCE [LARGE SCALE GENOMIC DNA]</scope>
    <source>
        <strain evidence="5 6">PI-S10-A1B</strain>
    </source>
</reference>
<comment type="caution">
    <text evidence="5">The sequence shown here is derived from an EMBL/GenBank/DDBJ whole genome shotgun (WGS) entry which is preliminary data.</text>
</comment>
<dbReference type="InterPro" id="IPR019533">
    <property type="entry name" value="Peptidase_S26"/>
</dbReference>
<dbReference type="GO" id="GO:0006465">
    <property type="term" value="P:signal peptide processing"/>
    <property type="evidence" value="ECO:0007669"/>
    <property type="project" value="InterPro"/>
</dbReference>
<keyword evidence="3" id="KW-0472">Membrane</keyword>
<keyword evidence="3" id="KW-1133">Transmembrane helix</keyword>
<dbReference type="EMBL" id="QOHO01000021">
    <property type="protein sequence ID" value="RFZ79613.1"/>
    <property type="molecule type" value="Genomic_DNA"/>
</dbReference>
<proteinExistence type="inferred from homology"/>
<sequence length="166" mass="18590">MPPPPLWKEVLLLLGKIAVISLAFLLLFTFLFGLYRNADADMTPAVKDGDLVIFYRLDKRYIAGDVLVLEYQGQKQVRRVVATAGDTVDITEDGLIINGAIQQEPDIYFATHRYEGGPEFPVTLSEGQVFVLGDHRTNATDSRVYGVVEIRDTLGKVMAVFRRRSI</sequence>
<dbReference type="EC" id="3.4.21.89" evidence="3"/>
<protein>
    <recommendedName>
        <fullName evidence="3">Signal peptidase I</fullName>
        <ecNumber evidence="3">3.4.21.89</ecNumber>
    </recommendedName>
</protein>
<evidence type="ECO:0000313" key="6">
    <source>
        <dbReference type="Proteomes" id="UP000260680"/>
    </source>
</evidence>
<keyword evidence="3" id="KW-0645">Protease</keyword>
<comment type="similarity">
    <text evidence="2 3">Belongs to the peptidase S26 family.</text>
</comment>
<dbReference type="SUPFAM" id="SSF51306">
    <property type="entry name" value="LexA/Signal peptidase"/>
    <property type="match status" value="1"/>
</dbReference>
<keyword evidence="3 5" id="KW-0378">Hydrolase</keyword>
<dbReference type="AlphaFoldDB" id="A0A3E2NF79"/>
<dbReference type="Proteomes" id="UP000260680">
    <property type="component" value="Unassembled WGS sequence"/>
</dbReference>
<organism evidence="5 6">
    <name type="scientific">Lacrimispora amygdalina</name>
    <dbReference type="NCBI Taxonomy" id="253257"/>
    <lineage>
        <taxon>Bacteria</taxon>
        <taxon>Bacillati</taxon>
        <taxon>Bacillota</taxon>
        <taxon>Clostridia</taxon>
        <taxon>Lachnospirales</taxon>
        <taxon>Lachnospiraceae</taxon>
        <taxon>Lacrimispora</taxon>
    </lineage>
</organism>
<evidence type="ECO:0000256" key="3">
    <source>
        <dbReference type="RuleBase" id="RU362042"/>
    </source>
</evidence>
<dbReference type="PANTHER" id="PTHR43390">
    <property type="entry name" value="SIGNAL PEPTIDASE I"/>
    <property type="match status" value="1"/>
</dbReference>
<keyword evidence="3" id="KW-0812">Transmembrane</keyword>
<dbReference type="CDD" id="cd06530">
    <property type="entry name" value="S26_SPase_I"/>
    <property type="match status" value="1"/>
</dbReference>
<name>A0A3E2NF79_9FIRM</name>
<gene>
    <name evidence="5" type="primary">lepB</name>
    <name evidence="5" type="ORF">DS742_07505</name>
</gene>
<dbReference type="GO" id="GO:0005886">
    <property type="term" value="C:plasma membrane"/>
    <property type="evidence" value="ECO:0007669"/>
    <property type="project" value="UniProtKB-SubCell"/>
</dbReference>
<dbReference type="Gene3D" id="2.10.109.10">
    <property type="entry name" value="Umud Fragment, subunit A"/>
    <property type="match status" value="1"/>
</dbReference>
<dbReference type="NCBIfam" id="TIGR02227">
    <property type="entry name" value="sigpep_I_bact"/>
    <property type="match status" value="1"/>
</dbReference>
<evidence type="ECO:0000313" key="5">
    <source>
        <dbReference type="EMBL" id="RFZ79613.1"/>
    </source>
</evidence>
<evidence type="ECO:0000256" key="1">
    <source>
        <dbReference type="ARBA" id="ARBA00004401"/>
    </source>
</evidence>
<dbReference type="PANTHER" id="PTHR43390:SF1">
    <property type="entry name" value="CHLOROPLAST PROCESSING PEPTIDASE"/>
    <property type="match status" value="1"/>
</dbReference>
<comment type="catalytic activity">
    <reaction evidence="3">
        <text>Cleavage of hydrophobic, N-terminal signal or leader sequences from secreted and periplasmic proteins.</text>
        <dbReference type="EC" id="3.4.21.89"/>
    </reaction>
</comment>
<comment type="subcellular location">
    <subcellularLocation>
        <location evidence="1">Cell membrane</location>
        <topology evidence="1">Single-pass type II membrane protein</topology>
    </subcellularLocation>
    <subcellularLocation>
        <location evidence="3">Membrane</location>
        <topology evidence="3">Single-pass type II membrane protein</topology>
    </subcellularLocation>
</comment>
<dbReference type="OrthoDB" id="9802919at2"/>
<dbReference type="InterPro" id="IPR036286">
    <property type="entry name" value="LexA/Signal_pep-like_sf"/>
</dbReference>
<dbReference type="Pfam" id="PF10502">
    <property type="entry name" value="Peptidase_S26"/>
    <property type="match status" value="1"/>
</dbReference>
<evidence type="ECO:0000256" key="2">
    <source>
        <dbReference type="ARBA" id="ARBA00009370"/>
    </source>
</evidence>
<dbReference type="GO" id="GO:0009003">
    <property type="term" value="F:signal peptidase activity"/>
    <property type="evidence" value="ECO:0007669"/>
    <property type="project" value="UniProtKB-EC"/>
</dbReference>
<feature type="transmembrane region" description="Helical" evidence="3">
    <location>
        <begin position="12"/>
        <end position="35"/>
    </location>
</feature>
<feature type="domain" description="Peptidase S26" evidence="4">
    <location>
        <begin position="17"/>
        <end position="161"/>
    </location>
</feature>
<dbReference type="PRINTS" id="PR00727">
    <property type="entry name" value="LEADERPTASE"/>
</dbReference>
<dbReference type="InterPro" id="IPR000223">
    <property type="entry name" value="Pept_S26A_signal_pept_1"/>
</dbReference>
<evidence type="ECO:0000259" key="4">
    <source>
        <dbReference type="Pfam" id="PF10502"/>
    </source>
</evidence>